<dbReference type="AlphaFoldDB" id="A0A1H8Y6A8"/>
<dbReference type="STRING" id="394193.SAMN04489732_111152"/>
<dbReference type="EMBL" id="FOEF01000011">
    <property type="protein sequence ID" value="SEP47533.1"/>
    <property type="molecule type" value="Genomic_DNA"/>
</dbReference>
<dbReference type="Gene3D" id="3.30.110.70">
    <property type="entry name" value="Hypothetical protein apc22750. Chain B"/>
    <property type="match status" value="1"/>
</dbReference>
<name>A0A1H8Y6A8_9PSEU</name>
<dbReference type="InterPro" id="IPR002765">
    <property type="entry name" value="UPF0145_YbjQ-like"/>
</dbReference>
<reference evidence="2 3" key="1">
    <citation type="submission" date="2016-10" db="EMBL/GenBank/DDBJ databases">
        <authorList>
            <person name="de Groot N.N."/>
        </authorList>
    </citation>
    <scope>NUCLEOTIDE SEQUENCE [LARGE SCALE GENOMIC DNA]</scope>
    <source>
        <strain evidence="2 3">DSM 44993</strain>
    </source>
</reference>
<protein>
    <submittedName>
        <fullName evidence="2">Uncharacterized conserved protein YbjQ, UPF0145 family</fullName>
    </submittedName>
</protein>
<dbReference type="OrthoDB" id="3289343at2"/>
<accession>A0A1H8Y6A8</accession>
<dbReference type="InterPro" id="IPR035439">
    <property type="entry name" value="UPF0145_dom_sf"/>
</dbReference>
<dbReference type="RefSeq" id="WP_091620238.1">
    <property type="nucleotide sequence ID" value="NZ_FOEF01000011.1"/>
</dbReference>
<evidence type="ECO:0000313" key="2">
    <source>
        <dbReference type="EMBL" id="SEP47533.1"/>
    </source>
</evidence>
<evidence type="ECO:0000256" key="1">
    <source>
        <dbReference type="ARBA" id="ARBA00010751"/>
    </source>
</evidence>
<gene>
    <name evidence="2" type="ORF">SAMN04489732_111152</name>
</gene>
<sequence length="266" mass="28180">MPDWDGRGLPPVAQARVDRFASSGLHTSLLSVPAAVGAEVAGFTAVGEVMGCIVERLGWTPVYGMTPNQQIGLYADALRQGYGVALDRLRLEAQAIGADGVLGINLSVTPLDETMQEFVALGTAVRADSKQRPGRVFTTELPGQDVGKLMQAGWVPADIVTGIAAHTTFDYNMQYQTTMWAGNTEVDAHTRLVTHVRSDARSQFRRAVQATGADGAIVSRMTLNTWQLGEIGVAGVSSVFGTAIGRFHQGAAAPTSALTMLPLNRA</sequence>
<keyword evidence="3" id="KW-1185">Reference proteome</keyword>
<organism evidence="2 3">
    <name type="scientific">Amycolatopsis saalfeldensis</name>
    <dbReference type="NCBI Taxonomy" id="394193"/>
    <lineage>
        <taxon>Bacteria</taxon>
        <taxon>Bacillati</taxon>
        <taxon>Actinomycetota</taxon>
        <taxon>Actinomycetes</taxon>
        <taxon>Pseudonocardiales</taxon>
        <taxon>Pseudonocardiaceae</taxon>
        <taxon>Amycolatopsis</taxon>
    </lineage>
</organism>
<evidence type="ECO:0000313" key="3">
    <source>
        <dbReference type="Proteomes" id="UP000198582"/>
    </source>
</evidence>
<proteinExistence type="inferred from homology"/>
<dbReference type="Proteomes" id="UP000198582">
    <property type="component" value="Unassembled WGS sequence"/>
</dbReference>
<dbReference type="Pfam" id="PF01906">
    <property type="entry name" value="YbjQ_1"/>
    <property type="match status" value="1"/>
</dbReference>
<comment type="similarity">
    <text evidence="1">Belongs to the UPF0145 family.</text>
</comment>
<dbReference type="SUPFAM" id="SSF117782">
    <property type="entry name" value="YbjQ-like"/>
    <property type="match status" value="1"/>
</dbReference>